<organism evidence="3 4">
    <name type="scientific">Stappia indica</name>
    <dbReference type="NCBI Taxonomy" id="538381"/>
    <lineage>
        <taxon>Bacteria</taxon>
        <taxon>Pseudomonadati</taxon>
        <taxon>Pseudomonadota</taxon>
        <taxon>Alphaproteobacteria</taxon>
        <taxon>Hyphomicrobiales</taxon>
        <taxon>Stappiaceae</taxon>
        <taxon>Stappia</taxon>
    </lineage>
</organism>
<accession>A0A285SXF5</accession>
<reference evidence="3 4" key="1">
    <citation type="submission" date="2017-08" db="EMBL/GenBank/DDBJ databases">
        <authorList>
            <person name="de Groot N.N."/>
        </authorList>
    </citation>
    <scope>NUCLEOTIDE SEQUENCE [LARGE SCALE GENOMIC DNA]</scope>
    <source>
        <strain evidence="3 4">USBA 352</strain>
    </source>
</reference>
<dbReference type="InterPro" id="IPR018389">
    <property type="entry name" value="DctP_fam"/>
</dbReference>
<gene>
    <name evidence="3" type="ORF">SAMN05421512_107140</name>
</gene>
<evidence type="ECO:0000256" key="2">
    <source>
        <dbReference type="SAM" id="SignalP"/>
    </source>
</evidence>
<dbReference type="InterPro" id="IPR038404">
    <property type="entry name" value="TRAP_DctP_sf"/>
</dbReference>
<feature type="signal peptide" evidence="2">
    <location>
        <begin position="1"/>
        <end position="27"/>
    </location>
</feature>
<keyword evidence="4" id="KW-1185">Reference proteome</keyword>
<keyword evidence="1 2" id="KW-0732">Signal</keyword>
<evidence type="ECO:0000313" key="3">
    <source>
        <dbReference type="EMBL" id="SOC13343.1"/>
    </source>
</evidence>
<dbReference type="NCBIfam" id="NF037995">
    <property type="entry name" value="TRAP_S1"/>
    <property type="match status" value="1"/>
</dbReference>
<dbReference type="PROSITE" id="PS51257">
    <property type="entry name" value="PROKAR_LIPOPROTEIN"/>
    <property type="match status" value="1"/>
</dbReference>
<dbReference type="OrthoDB" id="7822595at2"/>
<dbReference type="PANTHER" id="PTHR33376">
    <property type="match status" value="1"/>
</dbReference>
<name>A0A285SXF5_9HYPH</name>
<dbReference type="EMBL" id="OBML01000007">
    <property type="protein sequence ID" value="SOC13343.1"/>
    <property type="molecule type" value="Genomic_DNA"/>
</dbReference>
<dbReference type="CDD" id="cd13665">
    <property type="entry name" value="PBP2_TRAP_Dctp3_4"/>
    <property type="match status" value="1"/>
</dbReference>
<protein>
    <submittedName>
        <fullName evidence="3">TRAP-type C4-dicarboxylate transport system, substrate-binding protein</fullName>
    </submittedName>
</protein>
<evidence type="ECO:0000256" key="1">
    <source>
        <dbReference type="ARBA" id="ARBA00022729"/>
    </source>
</evidence>
<proteinExistence type="predicted"/>
<dbReference type="PANTHER" id="PTHR33376:SF15">
    <property type="entry name" value="BLL6794 PROTEIN"/>
    <property type="match status" value="1"/>
</dbReference>
<sequence>MRKFKKFTGALAVALMGACALTTSSMAEDAQVRLRLSHNLPTNNALHYGVLEPWAKSIGEASNGSIAIDIFPAQQMGPAKDHYNMARDGIVDIAFYLVGIEPGRFPIVSAAEIPFLVSANDRGSRALYEWYMPYAETEMSDVKVCNTFYDGGGTVHAKKKIERPADLAGLKIRSPNVMAAELYRLGGASPIQMSANDAAEAVERGVVDAISFPWKLLQALGADRTLHYHMDTTLYSLATAILINKGSYERLSDAQKAVIDSHCSADWSEKLPVAWTDFENEGREVLLGKPEHDVYKLTDEQLGEWKELAKGVQAKWAGDVASKGVDGEKVFGDLKALLEKYDAAY</sequence>
<feature type="chain" id="PRO_5012425184" evidence="2">
    <location>
        <begin position="28"/>
        <end position="345"/>
    </location>
</feature>
<dbReference type="RefSeq" id="WP_097175340.1">
    <property type="nucleotide sequence ID" value="NZ_OBML01000007.1"/>
</dbReference>
<dbReference type="Pfam" id="PF03480">
    <property type="entry name" value="DctP"/>
    <property type="match status" value="1"/>
</dbReference>
<evidence type="ECO:0000313" key="4">
    <source>
        <dbReference type="Proteomes" id="UP000219331"/>
    </source>
</evidence>
<dbReference type="GO" id="GO:0055085">
    <property type="term" value="P:transmembrane transport"/>
    <property type="evidence" value="ECO:0007669"/>
    <property type="project" value="InterPro"/>
</dbReference>
<dbReference type="Proteomes" id="UP000219331">
    <property type="component" value="Unassembled WGS sequence"/>
</dbReference>
<dbReference type="AlphaFoldDB" id="A0A285SXF5"/>
<dbReference type="Gene3D" id="3.40.190.170">
    <property type="entry name" value="Bacterial extracellular solute-binding protein, family 7"/>
    <property type="match status" value="1"/>
</dbReference>
<dbReference type="STRING" id="538381.GCA_001696535_03661"/>